<comment type="caution">
    <text evidence="1">The sequence shown here is derived from an EMBL/GenBank/DDBJ whole genome shotgun (WGS) entry which is preliminary data.</text>
</comment>
<feature type="non-terminal residue" evidence="1">
    <location>
        <position position="73"/>
    </location>
</feature>
<evidence type="ECO:0000313" key="1">
    <source>
        <dbReference type="EMBL" id="KAH9317537.1"/>
    </source>
</evidence>
<dbReference type="Proteomes" id="UP000824469">
    <property type="component" value="Unassembled WGS sequence"/>
</dbReference>
<reference evidence="1 2" key="1">
    <citation type="journal article" date="2021" name="Nat. Plants">
        <title>The Taxus genome provides insights into paclitaxel biosynthesis.</title>
        <authorList>
            <person name="Xiong X."/>
            <person name="Gou J."/>
            <person name="Liao Q."/>
            <person name="Li Y."/>
            <person name="Zhou Q."/>
            <person name="Bi G."/>
            <person name="Li C."/>
            <person name="Du R."/>
            <person name="Wang X."/>
            <person name="Sun T."/>
            <person name="Guo L."/>
            <person name="Liang H."/>
            <person name="Lu P."/>
            <person name="Wu Y."/>
            <person name="Zhang Z."/>
            <person name="Ro D.K."/>
            <person name="Shang Y."/>
            <person name="Huang S."/>
            <person name="Yan J."/>
        </authorList>
    </citation>
    <scope>NUCLEOTIDE SEQUENCE [LARGE SCALE GENOMIC DNA]</scope>
    <source>
        <strain evidence="1">Ta-2019</strain>
    </source>
</reference>
<name>A0AA38G7Y0_TAXCH</name>
<dbReference type="AlphaFoldDB" id="A0AA38G7Y0"/>
<evidence type="ECO:0000313" key="2">
    <source>
        <dbReference type="Proteomes" id="UP000824469"/>
    </source>
</evidence>
<dbReference type="EMBL" id="JAHRHJ020000004">
    <property type="protein sequence ID" value="KAH9317537.1"/>
    <property type="molecule type" value="Genomic_DNA"/>
</dbReference>
<organism evidence="1 2">
    <name type="scientific">Taxus chinensis</name>
    <name type="common">Chinese yew</name>
    <name type="synonym">Taxus wallichiana var. chinensis</name>
    <dbReference type="NCBI Taxonomy" id="29808"/>
    <lineage>
        <taxon>Eukaryota</taxon>
        <taxon>Viridiplantae</taxon>
        <taxon>Streptophyta</taxon>
        <taxon>Embryophyta</taxon>
        <taxon>Tracheophyta</taxon>
        <taxon>Spermatophyta</taxon>
        <taxon>Pinopsida</taxon>
        <taxon>Pinidae</taxon>
        <taxon>Conifers II</taxon>
        <taxon>Cupressales</taxon>
        <taxon>Taxaceae</taxon>
        <taxon>Taxus</taxon>
    </lineage>
</organism>
<keyword evidence="2" id="KW-1185">Reference proteome</keyword>
<gene>
    <name evidence="1" type="ORF">KI387_019306</name>
</gene>
<accession>A0AA38G7Y0</accession>
<feature type="non-terminal residue" evidence="1">
    <location>
        <position position="1"/>
    </location>
</feature>
<proteinExistence type="predicted"/>
<sequence length="73" mass="8597">AKIPITLELPALHLAKAVEDEHLRDSFDKRIMYLTRIEEERVDVVNRISAHQQKAKRIFDKNARQRDFQVGDL</sequence>
<protein>
    <submittedName>
        <fullName evidence="1">Uncharacterized protein</fullName>
    </submittedName>
</protein>